<dbReference type="InterPro" id="IPR000504">
    <property type="entry name" value="RRM_dom"/>
</dbReference>
<dbReference type="Proteomes" id="UP000190831">
    <property type="component" value="Chromosome G"/>
</dbReference>
<gene>
    <name evidence="4" type="ORF">LAFE_0G11188G</name>
</gene>
<feature type="domain" description="RRM" evidence="3">
    <location>
        <begin position="61"/>
        <end position="138"/>
    </location>
</feature>
<organism evidence="4 5">
    <name type="scientific">Lachancea fermentati</name>
    <name type="common">Zygosaccharomyces fermentati</name>
    <dbReference type="NCBI Taxonomy" id="4955"/>
    <lineage>
        <taxon>Eukaryota</taxon>
        <taxon>Fungi</taxon>
        <taxon>Dikarya</taxon>
        <taxon>Ascomycota</taxon>
        <taxon>Saccharomycotina</taxon>
        <taxon>Saccharomycetes</taxon>
        <taxon>Saccharomycetales</taxon>
        <taxon>Saccharomycetaceae</taxon>
        <taxon>Lachancea</taxon>
    </lineage>
</organism>
<accession>A0A1G4MI97</accession>
<evidence type="ECO:0000256" key="1">
    <source>
        <dbReference type="ARBA" id="ARBA00022884"/>
    </source>
</evidence>
<dbReference type="PANTHER" id="PTHR23236">
    <property type="entry name" value="EUKARYOTIC TRANSLATION INITIATION FACTOR 4B/4H"/>
    <property type="match status" value="1"/>
</dbReference>
<dbReference type="AlphaFoldDB" id="A0A1G4MI97"/>
<dbReference type="Pfam" id="PF00076">
    <property type="entry name" value="RRM_1"/>
    <property type="match status" value="1"/>
</dbReference>
<dbReference type="OrthoDB" id="4726at2759"/>
<evidence type="ECO:0000256" key="2">
    <source>
        <dbReference type="PROSITE-ProRule" id="PRU00176"/>
    </source>
</evidence>
<reference evidence="4 5" key="1">
    <citation type="submission" date="2016-03" db="EMBL/GenBank/DDBJ databases">
        <authorList>
            <person name="Devillers H."/>
        </authorList>
    </citation>
    <scope>NUCLEOTIDE SEQUENCE [LARGE SCALE GENOMIC DNA]</scope>
    <source>
        <strain evidence="4">CBS 6772</strain>
    </source>
</reference>
<evidence type="ECO:0000259" key="3">
    <source>
        <dbReference type="PROSITE" id="PS50102"/>
    </source>
</evidence>
<dbReference type="STRING" id="4955.A0A1G4MI97"/>
<dbReference type="SUPFAM" id="SSF54928">
    <property type="entry name" value="RNA-binding domain, RBD"/>
    <property type="match status" value="1"/>
</dbReference>
<dbReference type="Gene3D" id="3.30.70.330">
    <property type="match status" value="1"/>
</dbReference>
<keyword evidence="5" id="KW-1185">Reference proteome</keyword>
<keyword evidence="1 2" id="KW-0694">RNA-binding</keyword>
<dbReference type="InterPro" id="IPR035979">
    <property type="entry name" value="RBD_domain_sf"/>
</dbReference>
<evidence type="ECO:0000313" key="4">
    <source>
        <dbReference type="EMBL" id="SCW03471.1"/>
    </source>
</evidence>
<name>A0A1G4MI97_LACFM</name>
<proteinExistence type="predicted"/>
<dbReference type="PANTHER" id="PTHR23236:SF12">
    <property type="entry name" value="EUKARYOTIC INITIATION FACTOR 4B-RELATED"/>
    <property type="match status" value="1"/>
</dbReference>
<dbReference type="InterPro" id="IPR012677">
    <property type="entry name" value="Nucleotide-bd_a/b_plait_sf"/>
</dbReference>
<dbReference type="PROSITE" id="PS50102">
    <property type="entry name" value="RRM"/>
    <property type="match status" value="1"/>
</dbReference>
<dbReference type="GO" id="GO:0008143">
    <property type="term" value="F:poly(A) binding"/>
    <property type="evidence" value="ECO:0007669"/>
    <property type="project" value="TreeGrafter"/>
</dbReference>
<protein>
    <submittedName>
        <fullName evidence="4">LAFE_0G11188g1_1</fullName>
    </submittedName>
</protein>
<dbReference type="EMBL" id="LT598486">
    <property type="protein sequence ID" value="SCW03471.1"/>
    <property type="molecule type" value="Genomic_DNA"/>
</dbReference>
<evidence type="ECO:0000313" key="5">
    <source>
        <dbReference type="Proteomes" id="UP000190831"/>
    </source>
</evidence>
<dbReference type="SMART" id="SM00360">
    <property type="entry name" value="RRM"/>
    <property type="match status" value="1"/>
</dbReference>
<dbReference type="GO" id="GO:0005737">
    <property type="term" value="C:cytoplasm"/>
    <property type="evidence" value="ECO:0007669"/>
    <property type="project" value="TreeGrafter"/>
</dbReference>
<sequence length="164" mass="18758">MAMPSSNGHRYKLEELSSRKYIVSLTDEVLQGDARDSLTVAKNQFPLKDDKLAQQVEIDSRSVFVRNISETITPEMLEEHFRDSGIINRVTLLYHKHSTLPKGYAYIEFNELQSAKKALCLDGSTLNGNSISVTKKRTNLPRYERSLHKIKNHNIIALNSLKER</sequence>